<accession>A0A2V2LHB4</accession>
<gene>
    <name evidence="3" type="ORF">DKT77_05880</name>
</gene>
<evidence type="ECO:0000313" key="4">
    <source>
        <dbReference type="Proteomes" id="UP000245680"/>
    </source>
</evidence>
<sequence length="193" mass="19512">MKTKALIAGALLASATIVSGASAATLYATNISWTNNGTVGSSNDRDNPLNALGAPDGKFMSLGLGGFADFTFGQLFTGPGVSYEITFGNRAGYLETADVFAGFNGSFTKVGSVDNASANGFIFNFNGVFDTLRLSDTTPGLPSTDGYDVDAVGVTASVNPAPGPSPVPLPAPALLLGAGLVGLGGLRRLRRKG</sequence>
<evidence type="ECO:0008006" key="5">
    <source>
        <dbReference type="Google" id="ProtNLM"/>
    </source>
</evidence>
<reference evidence="3 4" key="1">
    <citation type="submission" date="2018-05" db="EMBL/GenBank/DDBJ databases">
        <title>Rhodobacteraceae gen. nov., sp. nov. isolated from sea water.</title>
        <authorList>
            <person name="Ren Y."/>
        </authorList>
    </citation>
    <scope>NUCLEOTIDE SEQUENCE [LARGE SCALE GENOMIC DNA]</scope>
    <source>
        <strain evidence="3 4">TG-679</strain>
    </source>
</reference>
<evidence type="ECO:0000256" key="1">
    <source>
        <dbReference type="SAM" id="Phobius"/>
    </source>
</evidence>
<keyword evidence="2" id="KW-0732">Signal</keyword>
<name>A0A2V2LHB4_9RHOB</name>
<comment type="caution">
    <text evidence="3">The sequence shown here is derived from an EMBL/GenBank/DDBJ whole genome shotgun (WGS) entry which is preliminary data.</text>
</comment>
<keyword evidence="1" id="KW-0472">Membrane</keyword>
<evidence type="ECO:0000313" key="3">
    <source>
        <dbReference type="EMBL" id="PWR03391.1"/>
    </source>
</evidence>
<keyword evidence="4" id="KW-1185">Reference proteome</keyword>
<feature type="signal peptide" evidence="2">
    <location>
        <begin position="1"/>
        <end position="23"/>
    </location>
</feature>
<keyword evidence="1" id="KW-1133">Transmembrane helix</keyword>
<keyword evidence="1" id="KW-0812">Transmembrane</keyword>
<feature type="transmembrane region" description="Helical" evidence="1">
    <location>
        <begin position="167"/>
        <end position="186"/>
    </location>
</feature>
<organism evidence="3 4">
    <name type="scientific">Meridianimarinicoccus roseus</name>
    <dbReference type="NCBI Taxonomy" id="2072018"/>
    <lineage>
        <taxon>Bacteria</taxon>
        <taxon>Pseudomonadati</taxon>
        <taxon>Pseudomonadota</taxon>
        <taxon>Alphaproteobacteria</taxon>
        <taxon>Rhodobacterales</taxon>
        <taxon>Paracoccaceae</taxon>
        <taxon>Meridianimarinicoccus</taxon>
    </lineage>
</organism>
<dbReference type="OrthoDB" id="7848545at2"/>
<dbReference type="RefSeq" id="WP_109810792.1">
    <property type="nucleotide sequence ID" value="NZ_QGKU01000026.1"/>
</dbReference>
<evidence type="ECO:0000256" key="2">
    <source>
        <dbReference type="SAM" id="SignalP"/>
    </source>
</evidence>
<dbReference type="AlphaFoldDB" id="A0A2V2LHB4"/>
<feature type="chain" id="PRO_5016026423" description="Secreted protein" evidence="2">
    <location>
        <begin position="24"/>
        <end position="193"/>
    </location>
</feature>
<protein>
    <recommendedName>
        <fullName evidence="5">Secreted protein</fullName>
    </recommendedName>
</protein>
<proteinExistence type="predicted"/>
<dbReference type="EMBL" id="QGKU01000026">
    <property type="protein sequence ID" value="PWR03391.1"/>
    <property type="molecule type" value="Genomic_DNA"/>
</dbReference>
<dbReference type="Proteomes" id="UP000245680">
    <property type="component" value="Unassembled WGS sequence"/>
</dbReference>